<dbReference type="PANTHER" id="PTHR37314:SF4">
    <property type="entry name" value="UPF0700 TRANSMEMBRANE PROTEIN YOAK"/>
    <property type="match status" value="1"/>
</dbReference>
<dbReference type="InterPro" id="IPR010699">
    <property type="entry name" value="DUF1275"/>
</dbReference>
<dbReference type="Proteomes" id="UP001501638">
    <property type="component" value="Unassembled WGS sequence"/>
</dbReference>
<reference evidence="3" key="1">
    <citation type="journal article" date="2019" name="Int. J. Syst. Evol. Microbiol.">
        <title>The Global Catalogue of Microorganisms (GCM) 10K type strain sequencing project: providing services to taxonomists for standard genome sequencing and annotation.</title>
        <authorList>
            <consortium name="The Broad Institute Genomics Platform"/>
            <consortium name="The Broad Institute Genome Sequencing Center for Infectious Disease"/>
            <person name="Wu L."/>
            <person name="Ma J."/>
        </authorList>
    </citation>
    <scope>NUCLEOTIDE SEQUENCE [LARGE SCALE GENOMIC DNA]</scope>
    <source>
        <strain evidence="3">JCM 6305</strain>
    </source>
</reference>
<organism evidence="2 3">
    <name type="scientific">Streptomyces macrosporus</name>
    <dbReference type="NCBI Taxonomy" id="44032"/>
    <lineage>
        <taxon>Bacteria</taxon>
        <taxon>Bacillati</taxon>
        <taxon>Actinomycetota</taxon>
        <taxon>Actinomycetes</taxon>
        <taxon>Kitasatosporales</taxon>
        <taxon>Streptomycetaceae</taxon>
        <taxon>Streptomyces</taxon>
    </lineage>
</organism>
<name>A0ABP5X772_9ACTN</name>
<feature type="transmembrane region" description="Helical" evidence="1">
    <location>
        <begin position="43"/>
        <end position="61"/>
    </location>
</feature>
<accession>A0ABP5X772</accession>
<evidence type="ECO:0000256" key="1">
    <source>
        <dbReference type="SAM" id="Phobius"/>
    </source>
</evidence>
<keyword evidence="1" id="KW-0812">Transmembrane</keyword>
<dbReference type="RefSeq" id="WP_344323633.1">
    <property type="nucleotide sequence ID" value="NZ_BAAASZ010000024.1"/>
</dbReference>
<keyword evidence="3" id="KW-1185">Reference proteome</keyword>
<proteinExistence type="predicted"/>
<sequence>MSERSDSAAPSGPREVREVAAMTALTVVAGAVDAIGFLTMGQVFTALATGNLVFLSFALVGEGRVPVVRPAVALIGFVLGAAAASLPAARLVARGRRWFPAALAAEAALLATAGVVALVRHGTGSLAHDSDLPAVSIVGFAMGMRATSTMRAAVPGMPTLLIQSSLVRLVDDLVAGARVTSEARSARRRLDRVRLAATVGGMFTGGVLGTLMVPWGTGRALLAVAAAVLLLAALHALLSRYRPPVSPGAAG</sequence>
<evidence type="ECO:0000313" key="2">
    <source>
        <dbReference type="EMBL" id="GAA2447361.1"/>
    </source>
</evidence>
<feature type="transmembrane region" description="Helical" evidence="1">
    <location>
        <begin position="220"/>
        <end position="238"/>
    </location>
</feature>
<dbReference type="Pfam" id="PF06912">
    <property type="entry name" value="DUF1275"/>
    <property type="match status" value="1"/>
</dbReference>
<dbReference type="EMBL" id="BAAASZ010000024">
    <property type="protein sequence ID" value="GAA2447361.1"/>
    <property type="molecule type" value="Genomic_DNA"/>
</dbReference>
<gene>
    <name evidence="2" type="ORF">GCM10010405_33500</name>
</gene>
<feature type="transmembrane region" description="Helical" evidence="1">
    <location>
        <begin position="67"/>
        <end position="86"/>
    </location>
</feature>
<protein>
    <submittedName>
        <fullName evidence="2">YoaK family protein</fullName>
    </submittedName>
</protein>
<feature type="transmembrane region" description="Helical" evidence="1">
    <location>
        <begin position="193"/>
        <end position="214"/>
    </location>
</feature>
<comment type="caution">
    <text evidence="2">The sequence shown here is derived from an EMBL/GenBank/DDBJ whole genome shotgun (WGS) entry which is preliminary data.</text>
</comment>
<evidence type="ECO:0000313" key="3">
    <source>
        <dbReference type="Proteomes" id="UP001501638"/>
    </source>
</evidence>
<feature type="transmembrane region" description="Helical" evidence="1">
    <location>
        <begin position="98"/>
        <end position="120"/>
    </location>
</feature>
<dbReference type="PANTHER" id="PTHR37314">
    <property type="entry name" value="SLR0142 PROTEIN"/>
    <property type="match status" value="1"/>
</dbReference>
<keyword evidence="1" id="KW-0472">Membrane</keyword>
<keyword evidence="1" id="KW-1133">Transmembrane helix</keyword>